<dbReference type="PANTHER" id="PTHR43142">
    <property type="entry name" value="CARBOXYLIC ESTER HYDROLASE"/>
    <property type="match status" value="1"/>
</dbReference>
<organism evidence="9">
    <name type="scientific">Culicoides sonorensis</name>
    <name type="common">Biting midge</name>
    <dbReference type="NCBI Taxonomy" id="179676"/>
    <lineage>
        <taxon>Eukaryota</taxon>
        <taxon>Metazoa</taxon>
        <taxon>Ecdysozoa</taxon>
        <taxon>Arthropoda</taxon>
        <taxon>Hexapoda</taxon>
        <taxon>Insecta</taxon>
        <taxon>Pterygota</taxon>
        <taxon>Neoptera</taxon>
        <taxon>Endopterygota</taxon>
        <taxon>Diptera</taxon>
        <taxon>Nematocera</taxon>
        <taxon>Chironomoidea</taxon>
        <taxon>Ceratopogonidae</taxon>
        <taxon>Ceratopogoninae</taxon>
        <taxon>Culicoides</taxon>
        <taxon>Monoculicoides</taxon>
    </lineage>
</organism>
<keyword evidence="5" id="KW-0325">Glycoprotein</keyword>
<evidence type="ECO:0000256" key="2">
    <source>
        <dbReference type="ARBA" id="ARBA00022487"/>
    </source>
</evidence>
<comment type="similarity">
    <text evidence="1 6">Belongs to the type-B carboxylesterase/lipase family.</text>
</comment>
<proteinExistence type="inferred from homology"/>
<feature type="domain" description="Carboxylesterase type B" evidence="7">
    <location>
        <begin position="104"/>
        <end position="609"/>
    </location>
</feature>
<dbReference type="VEuPathDB" id="VectorBase:CSON014497"/>
<evidence type="ECO:0000256" key="5">
    <source>
        <dbReference type="ARBA" id="ARBA00023180"/>
    </source>
</evidence>
<protein>
    <recommendedName>
        <fullName evidence="6">Carboxylic ester hydrolase</fullName>
        <ecNumber evidence="6">3.1.1.-</ecNumber>
    </recommendedName>
</protein>
<reference evidence="9" key="2">
    <citation type="submission" date="2018-07" db="EMBL/GenBank/DDBJ databases">
        <authorList>
            <person name="Quirk P.G."/>
            <person name="Krulwich T.A."/>
        </authorList>
    </citation>
    <scope>NUCLEOTIDE SEQUENCE</scope>
</reference>
<evidence type="ECO:0000256" key="1">
    <source>
        <dbReference type="ARBA" id="ARBA00005964"/>
    </source>
</evidence>
<evidence type="ECO:0000313" key="8">
    <source>
        <dbReference type="EMBL" id="SSX07054.1"/>
    </source>
</evidence>
<dbReference type="InterPro" id="IPR002018">
    <property type="entry name" value="CarbesteraseB"/>
</dbReference>
<keyword evidence="4" id="KW-1015">Disulfide bond</keyword>
<dbReference type="EMBL" id="UFQS01000822">
    <property type="protein sequence ID" value="SSX07054.1"/>
    <property type="molecule type" value="Genomic_DNA"/>
</dbReference>
<dbReference type="InterPro" id="IPR029058">
    <property type="entry name" value="AB_hydrolase_fold"/>
</dbReference>
<evidence type="ECO:0000313" key="9">
    <source>
        <dbReference type="EMBL" id="SSX27397.1"/>
    </source>
</evidence>
<evidence type="ECO:0000256" key="3">
    <source>
        <dbReference type="ARBA" id="ARBA00022801"/>
    </source>
</evidence>
<dbReference type="EC" id="3.1.1.-" evidence="6"/>
<dbReference type="SUPFAM" id="SSF53474">
    <property type="entry name" value="alpha/beta-Hydrolases"/>
    <property type="match status" value="1"/>
</dbReference>
<accession>A0A336MGD9</accession>
<name>A0A336MGD9_CULSO</name>
<sequence length="634" mass="72939">MFITKDFYNQTIVTYHEIIPLPPFFVTDFRNRFPERIWLTCNQHLASTFCYVVILLLQHHDLSLHEFVATSTYEKLDHIVYMKTFHHYHVLVFEINSCKKMSPLTVHTKSGPIKGIKKKTCYGDEYISFQKIPYAQNPVNSLRFRAPIPHEPWKETLDCSSEGPVAFSWNNYVHSVVGNENCLHINIFTRNIHPKHLLPVMVYIHGGAFMRGSSSILIYGPDYLLQKNIVFASFNYRLGALGFLSLKNPELNIPGNAGLKDQNLALKWIKDNITQFGGDPENITLFGESAGGASVHFHMISPLSKNLFSRAILMSGCVYNNWAVVPDKNWAYRLAEKLGADNEVLKSDTAILNFLETIEGEKIVIAQEKILTEEEKLDQFMAAFGPIIEPYSQKDSFITSDVVQLGESAWGKNIPILIGGCSNEGLLWFKEIKDETFVKHQNLEHFVPLELRTGDWLKVASTLKYFYFKDKELNIECKEMFVTLMGDRNFWHGFYRALLARLQYSKNIPTYLYRFDIVSPSLNHHKLMFADESAPGACHADDKSYLFKTAMGRAPDTNSKEYQAMQKMVSLFTKFAITGDPNGNESGIKNWMPIKDENNLECLNMKIDHFEVIPLPEMERMKIWNQIYENFKSF</sequence>
<reference evidence="8" key="1">
    <citation type="submission" date="2018-04" db="EMBL/GenBank/DDBJ databases">
        <authorList>
            <person name="Go L.Y."/>
            <person name="Mitchell J.A."/>
        </authorList>
    </citation>
    <scope>NUCLEOTIDE SEQUENCE</scope>
    <source>
        <tissue evidence="8">Whole organism</tissue>
    </source>
</reference>
<dbReference type="InterPro" id="IPR019826">
    <property type="entry name" value="Carboxylesterase_B_AS"/>
</dbReference>
<dbReference type="Gene3D" id="3.40.50.1820">
    <property type="entry name" value="alpha/beta hydrolase"/>
    <property type="match status" value="1"/>
</dbReference>
<dbReference type="PANTHER" id="PTHR43142:SF1">
    <property type="entry name" value="CARBOXYLIC ESTER HYDROLASE"/>
    <property type="match status" value="1"/>
</dbReference>
<dbReference type="AlphaFoldDB" id="A0A336MGD9"/>
<keyword evidence="2" id="KW-0719">Serine esterase</keyword>
<dbReference type="GO" id="GO:0052689">
    <property type="term" value="F:carboxylic ester hydrolase activity"/>
    <property type="evidence" value="ECO:0007669"/>
    <property type="project" value="UniProtKB-KW"/>
</dbReference>
<gene>
    <name evidence="9" type="primary">CSON014497</name>
</gene>
<evidence type="ECO:0000256" key="4">
    <source>
        <dbReference type="ARBA" id="ARBA00023157"/>
    </source>
</evidence>
<dbReference type="EMBL" id="UFQT01000822">
    <property type="protein sequence ID" value="SSX27397.1"/>
    <property type="molecule type" value="Genomic_DNA"/>
</dbReference>
<keyword evidence="3 6" id="KW-0378">Hydrolase</keyword>
<dbReference type="Pfam" id="PF00135">
    <property type="entry name" value="COesterase"/>
    <property type="match status" value="1"/>
</dbReference>
<evidence type="ECO:0000256" key="6">
    <source>
        <dbReference type="RuleBase" id="RU361235"/>
    </source>
</evidence>
<evidence type="ECO:0000259" key="7">
    <source>
        <dbReference type="Pfam" id="PF00135"/>
    </source>
</evidence>
<dbReference type="PROSITE" id="PS00122">
    <property type="entry name" value="CARBOXYLESTERASE_B_1"/>
    <property type="match status" value="1"/>
</dbReference>